<proteinExistence type="predicted"/>
<sequence>MDAKIQKAAKEGNIYAMLAIAYMYQKGKDTDLSPADAVIWYERSAAAGCSRAKWELAKMYRFSEVPDPGRQKYIYWLQAAADAGIPEARRELSARYFYGSLLPKDEEKSMYWIRLAAEGNDPLSEFRYAYALEIGYAGQHDPDTAAKMYEKFNTSGDAELFFKIGQNFEFGLEGCRVDIKRACNYYRMGARMGHDKSYFSLTRAVATIEGRQRQDSFMERRNLILQTPSALEEEKRDGTLAEADDLMEEGLFEEAIDRYQESADLGNTDAMFMLAMLYHDGSIVRRNDHLAFEYLTKASLSGSCDAQLFLGRSYESGRGKNKNIEEAIKYFAMSAAGGNMVGYYYLSKYMPRPELYVRSTQRIVR</sequence>
<evidence type="ECO:0000313" key="1">
    <source>
        <dbReference type="EMBL" id="AYQ55186.1"/>
    </source>
</evidence>
<dbReference type="PANTHER" id="PTHR11102">
    <property type="entry name" value="SEL-1-LIKE PROTEIN"/>
    <property type="match status" value="1"/>
</dbReference>
<dbReference type="EMBL" id="CP017686">
    <property type="protein sequence ID" value="AYQ55186.1"/>
    <property type="molecule type" value="Genomic_DNA"/>
</dbReference>
<dbReference type="InterPro" id="IPR050767">
    <property type="entry name" value="Sel1_AlgK"/>
</dbReference>
<protein>
    <recommendedName>
        <fullName evidence="3">Sel1 repeat family protein</fullName>
    </recommendedName>
</protein>
<reference evidence="1 2" key="1">
    <citation type="submission" date="2016-10" db="EMBL/GenBank/DDBJ databases">
        <title>Complete genome of the TMA-utilizing, human hosted archaeon Methanomethylophilus alvus Gen. nov, sp. nov., strain Mx-05, derived from a pure culture.</title>
        <authorList>
            <person name="Brugere J.-F."/>
            <person name="Ben Hania W."/>
            <person name="Chaudhary P.P."/>
            <person name="Gaci N."/>
            <person name="Borrel G."/>
            <person name="Cao Van Tuat L."/>
            <person name="Fardeau M.-L."/>
            <person name="Harris H.M.B."/>
            <person name="O'Toole P.W."/>
            <person name="Ollivier B."/>
        </authorList>
    </citation>
    <scope>NUCLEOTIDE SEQUENCE [LARGE SCALE GENOMIC DNA]</scope>
    <source>
        <strain evidence="1 2">Mx-05</strain>
    </source>
</reference>
<dbReference type="Pfam" id="PF08238">
    <property type="entry name" value="Sel1"/>
    <property type="match status" value="7"/>
</dbReference>
<dbReference type="GO" id="GO:0036503">
    <property type="term" value="P:ERAD pathway"/>
    <property type="evidence" value="ECO:0007669"/>
    <property type="project" value="TreeGrafter"/>
</dbReference>
<dbReference type="Proteomes" id="UP000273278">
    <property type="component" value="Chromosome"/>
</dbReference>
<evidence type="ECO:0008006" key="3">
    <source>
        <dbReference type="Google" id="ProtNLM"/>
    </source>
</evidence>
<dbReference type="PANTHER" id="PTHR11102:SF147">
    <property type="entry name" value="SEL1L ADAPTOR SUBUNIT OF ERAD E3 UBIQUITIN LIGASE"/>
    <property type="match status" value="1"/>
</dbReference>
<organism evidence="1 2">
    <name type="scientific">Methanomethylophilus alvi</name>
    <dbReference type="NCBI Taxonomy" id="1291540"/>
    <lineage>
        <taxon>Archaea</taxon>
        <taxon>Methanobacteriati</taxon>
        <taxon>Thermoplasmatota</taxon>
        <taxon>Thermoplasmata</taxon>
        <taxon>Methanomassiliicoccales</taxon>
        <taxon>Methanomethylophilaceae</taxon>
        <taxon>Methanomethylophilus</taxon>
    </lineage>
</organism>
<accession>A0A3G3IH80</accession>
<name>A0A3G3IH80_9ARCH</name>
<evidence type="ECO:0000313" key="2">
    <source>
        <dbReference type="Proteomes" id="UP000273278"/>
    </source>
</evidence>
<gene>
    <name evidence="1" type="ORF">BKD89_05125</name>
</gene>
<dbReference type="SMART" id="SM00671">
    <property type="entry name" value="SEL1"/>
    <property type="match status" value="7"/>
</dbReference>
<dbReference type="AlphaFoldDB" id="A0A3G3IH80"/>
<dbReference type="SUPFAM" id="SSF81901">
    <property type="entry name" value="HCP-like"/>
    <property type="match status" value="2"/>
</dbReference>
<dbReference type="InterPro" id="IPR011990">
    <property type="entry name" value="TPR-like_helical_dom_sf"/>
</dbReference>
<dbReference type="RefSeq" id="WP_015504930.1">
    <property type="nucleotide sequence ID" value="NZ_CAYARO010000014.1"/>
</dbReference>
<dbReference type="Gene3D" id="1.25.40.10">
    <property type="entry name" value="Tetratricopeptide repeat domain"/>
    <property type="match status" value="2"/>
</dbReference>
<dbReference type="GeneID" id="41321825"/>
<dbReference type="InterPro" id="IPR006597">
    <property type="entry name" value="Sel1-like"/>
</dbReference>